<dbReference type="EMBL" id="LGGX01000016">
    <property type="protein sequence ID" value="KUK86531.1"/>
    <property type="molecule type" value="Genomic_DNA"/>
</dbReference>
<dbReference type="AlphaFoldDB" id="A0A117M661"/>
<reference evidence="2" key="1">
    <citation type="journal article" date="2015" name="MBio">
        <title>Genome-Resolved Metagenomic Analysis Reveals Roles for Candidate Phyla and Other Microbial Community Members in Biogeochemical Transformations in Oil Reservoirs.</title>
        <authorList>
            <person name="Hu P."/>
            <person name="Tom L."/>
            <person name="Singh A."/>
            <person name="Thomas B.C."/>
            <person name="Baker B.J."/>
            <person name="Piceno Y.M."/>
            <person name="Andersen G.L."/>
            <person name="Banfield J.F."/>
        </authorList>
    </citation>
    <scope>NUCLEOTIDE SEQUENCE [LARGE SCALE GENOMIC DNA]</scope>
</reference>
<gene>
    <name evidence="1" type="ORF">XE03_1407</name>
</gene>
<comment type="caution">
    <text evidence="1">The sequence shown here is derived from an EMBL/GenBank/DDBJ whole genome shotgun (WGS) entry which is preliminary data.</text>
</comment>
<proteinExistence type="predicted"/>
<evidence type="ECO:0000313" key="1">
    <source>
        <dbReference type="EMBL" id="KUK86531.1"/>
    </source>
</evidence>
<evidence type="ECO:0000313" key="2">
    <source>
        <dbReference type="Proteomes" id="UP000053467"/>
    </source>
</evidence>
<accession>A0A117M661</accession>
<sequence length="36" mass="4052">LGLDYKIVSSRILGRVFKPQSELGLDYKIVSSRIPC</sequence>
<name>A0A117M661_UNCT6</name>
<organism evidence="1 2">
    <name type="scientific">candidate division TA06 bacterium 34_109</name>
    <dbReference type="NCBI Taxonomy" id="1635277"/>
    <lineage>
        <taxon>Bacteria</taxon>
        <taxon>Bacteria division TA06</taxon>
    </lineage>
</organism>
<dbReference type="Proteomes" id="UP000053467">
    <property type="component" value="Unassembled WGS sequence"/>
</dbReference>
<feature type="non-terminal residue" evidence="1">
    <location>
        <position position="1"/>
    </location>
</feature>
<protein>
    <submittedName>
        <fullName evidence="1">Uncharacterized protein</fullName>
    </submittedName>
</protein>